<keyword evidence="1" id="KW-0732">Signal</keyword>
<feature type="signal peptide" evidence="1">
    <location>
        <begin position="1"/>
        <end position="20"/>
    </location>
</feature>
<dbReference type="WBParaSite" id="MhA1_Contig1084.frz3.gene4">
    <property type="protein sequence ID" value="MhA1_Contig1084.frz3.gene4"/>
    <property type="gene ID" value="MhA1_Contig1084.frz3.gene4"/>
</dbReference>
<keyword evidence="2" id="KW-1185">Reference proteome</keyword>
<evidence type="ECO:0000256" key="1">
    <source>
        <dbReference type="SAM" id="SignalP"/>
    </source>
</evidence>
<accession>A0A1I8AZB4</accession>
<evidence type="ECO:0000313" key="2">
    <source>
        <dbReference type="Proteomes" id="UP000095281"/>
    </source>
</evidence>
<feature type="chain" id="PRO_5009315279" evidence="1">
    <location>
        <begin position="21"/>
        <end position="97"/>
    </location>
</feature>
<protein>
    <submittedName>
        <fullName evidence="3">Uncharacterized protein</fullName>
    </submittedName>
</protein>
<proteinExistence type="predicted"/>
<name>A0A1I8AZB4_MELHA</name>
<dbReference type="AlphaFoldDB" id="A0A1I8AZB4"/>
<organism evidence="2 3">
    <name type="scientific">Meloidogyne hapla</name>
    <name type="common">Root-knot nematode worm</name>
    <dbReference type="NCBI Taxonomy" id="6305"/>
    <lineage>
        <taxon>Eukaryota</taxon>
        <taxon>Metazoa</taxon>
        <taxon>Ecdysozoa</taxon>
        <taxon>Nematoda</taxon>
        <taxon>Chromadorea</taxon>
        <taxon>Rhabditida</taxon>
        <taxon>Tylenchina</taxon>
        <taxon>Tylenchomorpha</taxon>
        <taxon>Tylenchoidea</taxon>
        <taxon>Meloidogynidae</taxon>
        <taxon>Meloidogyninae</taxon>
        <taxon>Meloidogyne</taxon>
    </lineage>
</organism>
<evidence type="ECO:0000313" key="3">
    <source>
        <dbReference type="WBParaSite" id="MhA1_Contig1084.frz3.gene4"/>
    </source>
</evidence>
<reference evidence="3" key="1">
    <citation type="submission" date="2016-11" db="UniProtKB">
        <authorList>
            <consortium name="WormBaseParasite"/>
        </authorList>
    </citation>
    <scope>IDENTIFICATION</scope>
</reference>
<dbReference type="Proteomes" id="UP000095281">
    <property type="component" value="Unplaced"/>
</dbReference>
<sequence length="97" mass="11205">MNNLIFIFFVVFAIFSTTFGIPIKENDKPEFSLKNEENENVGNKLLQKLLKNKKDSKDVLNVATCYDSRLANFINNGLYYYSHNMGQLSNYILNQAN</sequence>